<dbReference type="EMBL" id="NRQW01000409">
    <property type="protein sequence ID" value="PLZ87366.1"/>
    <property type="molecule type" value="Genomic_DNA"/>
</dbReference>
<organism evidence="1 2">
    <name type="scientific">Fischerella muscicola CCMEE 5323</name>
    <dbReference type="NCBI Taxonomy" id="2019572"/>
    <lineage>
        <taxon>Bacteria</taxon>
        <taxon>Bacillati</taxon>
        <taxon>Cyanobacteriota</taxon>
        <taxon>Cyanophyceae</taxon>
        <taxon>Nostocales</taxon>
        <taxon>Hapalosiphonaceae</taxon>
        <taxon>Fischerella</taxon>
    </lineage>
</organism>
<dbReference type="AlphaFoldDB" id="A0A2N6K081"/>
<keyword evidence="2" id="KW-1185">Reference proteome</keyword>
<proteinExistence type="predicted"/>
<comment type="caution">
    <text evidence="1">The sequence shown here is derived from an EMBL/GenBank/DDBJ whole genome shotgun (WGS) entry which is preliminary data.</text>
</comment>
<reference evidence="1 2" key="1">
    <citation type="submission" date="2017-08" db="EMBL/GenBank/DDBJ databases">
        <title>Genomes of Fischerella (Mastigocladus) sp. strains.</title>
        <authorList>
            <person name="Miller S.R."/>
        </authorList>
    </citation>
    <scope>NUCLEOTIDE SEQUENCE [LARGE SCALE GENOMIC DNA]</scope>
    <source>
        <strain evidence="1 2">CCMEE 5323</strain>
    </source>
</reference>
<accession>A0A2N6K081</accession>
<protein>
    <submittedName>
        <fullName evidence="1">Uncharacterized protein</fullName>
    </submittedName>
</protein>
<sequence length="130" mass="14481">MISTKQQLSSILAENFSEKQQLDESIMAAVQTLLLYQPIQQGQLNAEQAELTPLYPTPDQRKFSQPGSLGLSLFTYQVEDIIDFHQRVSRSSATNVTSIVANEFGEPSFGLVAPDGFYWIIIGKSNKIAR</sequence>
<name>A0A2N6K081_FISMU</name>
<dbReference type="Proteomes" id="UP000235036">
    <property type="component" value="Unassembled WGS sequence"/>
</dbReference>
<evidence type="ECO:0000313" key="2">
    <source>
        <dbReference type="Proteomes" id="UP000235036"/>
    </source>
</evidence>
<dbReference type="RefSeq" id="WP_016867506.1">
    <property type="nucleotide sequence ID" value="NZ_CAWNVR010000523.1"/>
</dbReference>
<gene>
    <name evidence="1" type="ORF">CEN44_17605</name>
</gene>
<evidence type="ECO:0000313" key="1">
    <source>
        <dbReference type="EMBL" id="PLZ87366.1"/>
    </source>
</evidence>